<dbReference type="Pfam" id="PF04664">
    <property type="entry name" value="OGFr_N"/>
    <property type="match status" value="1"/>
</dbReference>
<dbReference type="GO" id="GO:0016020">
    <property type="term" value="C:membrane"/>
    <property type="evidence" value="ECO:0007669"/>
    <property type="project" value="InterPro"/>
</dbReference>
<proteinExistence type="predicted"/>
<feature type="domain" description="Opioid growth factor receptor (OGFr) conserved" evidence="1">
    <location>
        <begin position="68"/>
        <end position="190"/>
    </location>
</feature>
<evidence type="ECO:0000313" key="2">
    <source>
        <dbReference type="EMBL" id="MBI6885074.1"/>
    </source>
</evidence>
<dbReference type="PANTHER" id="PTHR14015:SF2">
    <property type="entry name" value="OPIOID GROWTH FACTOR RECEPTOR (OGFR) CONSERVED DOMAIN-CONTAINING PROTEIN"/>
    <property type="match status" value="1"/>
</dbReference>
<accession>A0A8I1EEC8</accession>
<evidence type="ECO:0000259" key="1">
    <source>
        <dbReference type="Pfam" id="PF04664"/>
    </source>
</evidence>
<gene>
    <name evidence="2" type="ORF">JEU22_14260</name>
</gene>
<sequence length="212" mass="24629">MNIQFLPNFLRQIFARKGSAASLPPEVPKSDDHAYELNLDDPWLRFMIFGYKPHGYGFREVLAFNRVEFDTHHDFIQWLFPNQVGSPINPHAPRLTDAHRELYRRLPELRSAVEEGITKFYRFLGFKEVIGGFERADDFEKGFQYWVTRLDHNHRRISRLLTFLCEIGERSQASSLLVYLETELAEANLLGIEAIPYWRAILAAAIDGATSQ</sequence>
<dbReference type="Proteomes" id="UP000637061">
    <property type="component" value="Unassembled WGS sequence"/>
</dbReference>
<dbReference type="GO" id="GO:0140625">
    <property type="term" value="F:opioid growth factor receptor activity"/>
    <property type="evidence" value="ECO:0007669"/>
    <property type="project" value="InterPro"/>
</dbReference>
<evidence type="ECO:0000313" key="3">
    <source>
        <dbReference type="Proteomes" id="UP000637061"/>
    </source>
</evidence>
<organism evidence="2 3">
    <name type="scientific">Pseudomonas putida</name>
    <name type="common">Arthrobacter siderocapsulatus</name>
    <dbReference type="NCBI Taxonomy" id="303"/>
    <lineage>
        <taxon>Bacteria</taxon>
        <taxon>Pseudomonadati</taxon>
        <taxon>Pseudomonadota</taxon>
        <taxon>Gammaproteobacteria</taxon>
        <taxon>Pseudomonadales</taxon>
        <taxon>Pseudomonadaceae</taxon>
        <taxon>Pseudomonas</taxon>
    </lineage>
</organism>
<comment type="caution">
    <text evidence="2">The sequence shown here is derived from an EMBL/GenBank/DDBJ whole genome shotgun (WGS) entry which is preliminary data.</text>
</comment>
<reference evidence="2" key="1">
    <citation type="submission" date="2020-12" db="EMBL/GenBank/DDBJ databases">
        <title>Enhanced detection system for hospital associated transmission using whole genome sequencing surveillance.</title>
        <authorList>
            <person name="Harrison L.H."/>
            <person name="Van Tyne D."/>
            <person name="Marsh J.W."/>
            <person name="Griffith M.P."/>
            <person name="Snyder D.J."/>
            <person name="Cooper V.S."/>
            <person name="Mustapha M."/>
        </authorList>
    </citation>
    <scope>NUCLEOTIDE SEQUENCE</scope>
    <source>
        <strain evidence="2">PSB00042</strain>
    </source>
</reference>
<dbReference type="AlphaFoldDB" id="A0A8I1EEC8"/>
<dbReference type="InterPro" id="IPR006757">
    <property type="entry name" value="OGF_rcpt"/>
</dbReference>
<dbReference type="RefSeq" id="WP_198747477.1">
    <property type="nucleotide sequence ID" value="NZ_JAEHTE010000015.1"/>
</dbReference>
<dbReference type="EMBL" id="JAEHTE010000015">
    <property type="protein sequence ID" value="MBI6885074.1"/>
    <property type="molecule type" value="Genomic_DNA"/>
</dbReference>
<name>A0A8I1EEC8_PSEPU</name>
<dbReference type="InterPro" id="IPR039574">
    <property type="entry name" value="OGFr"/>
</dbReference>
<dbReference type="PANTHER" id="PTHR14015">
    <property type="entry name" value="OPIOID GROWTH FACTOR RECEPTOR OGFR ZETA-TYPE OPIOID RECEPTOR"/>
    <property type="match status" value="1"/>
</dbReference>
<protein>
    <recommendedName>
        <fullName evidence="1">Opioid growth factor receptor (OGFr) conserved domain-containing protein</fullName>
    </recommendedName>
</protein>